<dbReference type="InterPro" id="IPR009003">
    <property type="entry name" value="Peptidase_S1_PA"/>
</dbReference>
<name>A0ABS3I9C2_9MICO</name>
<dbReference type="Gene3D" id="2.40.10.10">
    <property type="entry name" value="Trypsin-like serine proteases"/>
    <property type="match status" value="1"/>
</dbReference>
<proteinExistence type="predicted"/>
<feature type="region of interest" description="Disordered" evidence="1">
    <location>
        <begin position="25"/>
        <end position="67"/>
    </location>
</feature>
<evidence type="ECO:0008006" key="4">
    <source>
        <dbReference type="Google" id="ProtNLM"/>
    </source>
</evidence>
<dbReference type="Proteomes" id="UP000664617">
    <property type="component" value="Unassembled WGS sequence"/>
</dbReference>
<comment type="caution">
    <text evidence="2">The sequence shown here is derived from an EMBL/GenBank/DDBJ whole genome shotgun (WGS) entry which is preliminary data.</text>
</comment>
<organism evidence="2 3">
    <name type="scientific">Myceligenerans salitolerans</name>
    <dbReference type="NCBI Taxonomy" id="1230528"/>
    <lineage>
        <taxon>Bacteria</taxon>
        <taxon>Bacillati</taxon>
        <taxon>Actinomycetota</taxon>
        <taxon>Actinomycetes</taxon>
        <taxon>Micrococcales</taxon>
        <taxon>Promicromonosporaceae</taxon>
        <taxon>Myceligenerans</taxon>
    </lineage>
</organism>
<keyword evidence="3" id="KW-1185">Reference proteome</keyword>
<dbReference type="SUPFAM" id="SSF50494">
    <property type="entry name" value="Trypsin-like serine proteases"/>
    <property type="match status" value="1"/>
</dbReference>
<dbReference type="EMBL" id="JAFMPK010000043">
    <property type="protein sequence ID" value="MBO0609549.1"/>
    <property type="molecule type" value="Genomic_DNA"/>
</dbReference>
<reference evidence="3" key="2">
    <citation type="submission" date="2023-07" db="EMBL/GenBank/DDBJ databases">
        <title>Myceligenerans salitolerans sp. nov., a halotolerant actinomycete isolated from a salt lake in Xinjiang, China.</title>
        <authorList>
            <person name="Guan T."/>
        </authorList>
    </citation>
    <scope>NUCLEOTIDE SEQUENCE [LARGE SCALE GENOMIC DNA]</scope>
    <source>
        <strain evidence="3">XHU 5031</strain>
    </source>
</reference>
<accession>A0ABS3I9C2</accession>
<evidence type="ECO:0000313" key="3">
    <source>
        <dbReference type="Proteomes" id="UP000664617"/>
    </source>
</evidence>
<sequence length="380" mass="39448">MERYAARKMKEQLADFARELGERYGAGVLPRPAARPRPQAVAPLGRRPGRPGGDPAGPLPESSTSADDVVRAPTIALGLVPRPDGGYGIAVRYRLGLPRARAVVRKVADEVGPDADVRRTGRIRPLGELGPRRLAPTSQAQGETNHVRPLRPGVSIGHVGVTAGTLGAFVRRPDAPGEIYALSNYHVLAGSPQANPGDVVLQPGPADGGLLPGDRVGELTRVATLVAGEVCATDAAIARLDSSEVDHTYPVGRVARIARPVGGESVEKVGRTTAVTRGRVTAIELDDVIVGYEDLGALSFDDQVEIEGNGVAFSRGGDSGALVYREDGTAIGLLFAGSESGGQGGKGLTYANPIDVVLETMEVELAATERSSDGRGASGM</sequence>
<feature type="region of interest" description="Disordered" evidence="1">
    <location>
        <begin position="127"/>
        <end position="151"/>
    </location>
</feature>
<evidence type="ECO:0000256" key="1">
    <source>
        <dbReference type="SAM" id="MobiDB-lite"/>
    </source>
</evidence>
<gene>
    <name evidence="2" type="ORF">J0911_10955</name>
</gene>
<reference evidence="2 3" key="1">
    <citation type="submission" date="2021-03" db="EMBL/GenBank/DDBJ databases">
        <authorList>
            <person name="Xin L."/>
        </authorList>
    </citation>
    <scope>NUCLEOTIDE SEQUENCE [LARGE SCALE GENOMIC DNA]</scope>
    <source>
        <strain evidence="2 3">XHU 5031</strain>
    </source>
</reference>
<dbReference type="InterPro" id="IPR043504">
    <property type="entry name" value="Peptidase_S1_PA_chymotrypsin"/>
</dbReference>
<evidence type="ECO:0000313" key="2">
    <source>
        <dbReference type="EMBL" id="MBO0609549.1"/>
    </source>
</evidence>
<dbReference type="RefSeq" id="WP_207275497.1">
    <property type="nucleotide sequence ID" value="NZ_JAFMPK010000043.1"/>
</dbReference>
<feature type="compositionally biased region" description="Low complexity" evidence="1">
    <location>
        <begin position="25"/>
        <end position="46"/>
    </location>
</feature>
<protein>
    <recommendedName>
        <fullName evidence="4">Serine protease</fullName>
    </recommendedName>
</protein>